<dbReference type="Proteomes" id="UP000287651">
    <property type="component" value="Unassembled WGS sequence"/>
</dbReference>
<organism evidence="1 2">
    <name type="scientific">Ensete ventricosum</name>
    <name type="common">Abyssinian banana</name>
    <name type="synonym">Musa ensete</name>
    <dbReference type="NCBI Taxonomy" id="4639"/>
    <lineage>
        <taxon>Eukaryota</taxon>
        <taxon>Viridiplantae</taxon>
        <taxon>Streptophyta</taxon>
        <taxon>Embryophyta</taxon>
        <taxon>Tracheophyta</taxon>
        <taxon>Spermatophyta</taxon>
        <taxon>Magnoliopsida</taxon>
        <taxon>Liliopsida</taxon>
        <taxon>Zingiberales</taxon>
        <taxon>Musaceae</taxon>
        <taxon>Ensete</taxon>
    </lineage>
</organism>
<comment type="caution">
    <text evidence="1">The sequence shown here is derived from an EMBL/GenBank/DDBJ whole genome shotgun (WGS) entry which is preliminary data.</text>
</comment>
<sequence length="67" mass="8166">MESLNSKLYEKYKKLKKRKFFEEEEWNDTKDADLRSYQYGLRIEFLAAAEDLIEELKTTNEQLRSKL</sequence>
<accession>A0A426YUP8</accession>
<proteinExistence type="predicted"/>
<gene>
    <name evidence="1" type="ORF">B296_00010602</name>
</gene>
<dbReference type="AlphaFoldDB" id="A0A426YUP8"/>
<reference evidence="1 2" key="1">
    <citation type="journal article" date="2014" name="Agronomy (Basel)">
        <title>A Draft Genome Sequence for Ensete ventricosum, the Drought-Tolerant Tree Against Hunger.</title>
        <authorList>
            <person name="Harrison J."/>
            <person name="Moore K.A."/>
            <person name="Paszkiewicz K."/>
            <person name="Jones T."/>
            <person name="Grant M."/>
            <person name="Ambacheew D."/>
            <person name="Muzemil S."/>
            <person name="Studholme D.J."/>
        </authorList>
    </citation>
    <scope>NUCLEOTIDE SEQUENCE [LARGE SCALE GENOMIC DNA]</scope>
</reference>
<evidence type="ECO:0000313" key="1">
    <source>
        <dbReference type="EMBL" id="RRT55460.1"/>
    </source>
</evidence>
<name>A0A426YUP8_ENSVE</name>
<dbReference type="EMBL" id="AMZH03010079">
    <property type="protein sequence ID" value="RRT55460.1"/>
    <property type="molecule type" value="Genomic_DNA"/>
</dbReference>
<evidence type="ECO:0000313" key="2">
    <source>
        <dbReference type="Proteomes" id="UP000287651"/>
    </source>
</evidence>
<protein>
    <submittedName>
        <fullName evidence="1">Uncharacterized protein</fullName>
    </submittedName>
</protein>